<name>A0A7J6MSW6_PERCH</name>
<accession>A0A7J6MSW6</accession>
<keyword evidence="3" id="KW-1185">Reference proteome</keyword>
<feature type="signal peptide" evidence="1">
    <location>
        <begin position="1"/>
        <end position="24"/>
    </location>
</feature>
<dbReference type="PANTHER" id="PTHR31354">
    <property type="entry name" value="OS01G0793500 PROTEIN"/>
    <property type="match status" value="1"/>
</dbReference>
<evidence type="ECO:0000313" key="2">
    <source>
        <dbReference type="EMBL" id="KAF4674031.1"/>
    </source>
</evidence>
<dbReference type="InterPro" id="IPR038765">
    <property type="entry name" value="Papain-like_cys_pep_sf"/>
</dbReference>
<dbReference type="OrthoDB" id="1847654at2759"/>
<reference evidence="2 3" key="1">
    <citation type="submission" date="2020-04" db="EMBL/GenBank/DDBJ databases">
        <title>Perkinsus chesapeaki whole genome sequence.</title>
        <authorList>
            <person name="Bogema D.R."/>
        </authorList>
    </citation>
    <scope>NUCLEOTIDE SEQUENCE [LARGE SCALE GENOMIC DNA]</scope>
    <source>
        <strain evidence="2">ATCC PRA-425</strain>
    </source>
</reference>
<organism evidence="2 3">
    <name type="scientific">Perkinsus chesapeaki</name>
    <name type="common">Clam parasite</name>
    <name type="synonym">Perkinsus andrewsi</name>
    <dbReference type="NCBI Taxonomy" id="330153"/>
    <lineage>
        <taxon>Eukaryota</taxon>
        <taxon>Sar</taxon>
        <taxon>Alveolata</taxon>
        <taxon>Perkinsozoa</taxon>
        <taxon>Perkinsea</taxon>
        <taxon>Perkinsida</taxon>
        <taxon>Perkinsidae</taxon>
        <taxon>Perkinsus</taxon>
    </lineage>
</organism>
<sequence>MIFHPLYCLVIPFALSTVAECSVAAPPGELVLAKALEDFVNGLATIDFHEDSVIAVDDANRRLGNAENDTSFDTYFSFMPRYLTTLRGDTLTQSFEGRCFKEISISSALVGSALTISVGCYNPISWFCEETLIFGNADEFISKTMLMKGVKKFVWPSGGRIPFDEKVHVFDFRIPLATALTAVPTTLLYLKSRSNVMGFLARFAKIVMDKRDNEITVSLGEIDAAPGDVFLLTQQHGLESTILVLGGSLVDHVATVLRDPTTDELYVVESDRAGVSKLPLKDYIAANSGRYKNLVHLPLGERYRKSFDNDKAWQLFVDVFEGFDYGWESFFFAGVDTREDNYPCLPMDGFKTCLTWQLLEVILGFMERYKVTKGKLEQYFLQGFRHRLNTTEKLNLSQLIKIADATLPGGAATLPTIPERDEWLYDKKRFGVPTRGPARVCSAMACEMLRAGGALGDKTLNCAEFSPFDIYSLNIFNDSSPNQLSGQHTLNLSKPYILRASQRSVTDGMAERCESRITEHSFYSRSTNC</sequence>
<comment type="caution">
    <text evidence="2">The sequence shown here is derived from an EMBL/GenBank/DDBJ whole genome shotgun (WGS) entry which is preliminary data.</text>
</comment>
<dbReference type="Gene3D" id="3.90.1720.10">
    <property type="entry name" value="endopeptidase domain like (from Nostoc punctiforme)"/>
    <property type="match status" value="1"/>
</dbReference>
<proteinExistence type="predicted"/>
<gene>
    <name evidence="2" type="ORF">FOL47_009822</name>
</gene>
<evidence type="ECO:0000313" key="3">
    <source>
        <dbReference type="Proteomes" id="UP000591131"/>
    </source>
</evidence>
<feature type="chain" id="PRO_5029654403" description="Prenylcysteine oxidase-like" evidence="1">
    <location>
        <begin position="25"/>
        <end position="529"/>
    </location>
</feature>
<dbReference type="SUPFAM" id="SSF54001">
    <property type="entry name" value="Cysteine proteinases"/>
    <property type="match status" value="1"/>
</dbReference>
<dbReference type="Proteomes" id="UP000591131">
    <property type="component" value="Unassembled WGS sequence"/>
</dbReference>
<evidence type="ECO:0008006" key="4">
    <source>
        <dbReference type="Google" id="ProtNLM"/>
    </source>
</evidence>
<protein>
    <recommendedName>
        <fullName evidence="4">Prenylcysteine oxidase-like</fullName>
    </recommendedName>
</protein>
<keyword evidence="1" id="KW-0732">Signal</keyword>
<dbReference type="PANTHER" id="PTHR31354:SF2">
    <property type="entry name" value="OS01G0793500 PROTEIN"/>
    <property type="match status" value="1"/>
</dbReference>
<dbReference type="AlphaFoldDB" id="A0A7J6MSW6"/>
<evidence type="ECO:0000256" key="1">
    <source>
        <dbReference type="SAM" id="SignalP"/>
    </source>
</evidence>
<dbReference type="EMBL" id="JAAPAO010000071">
    <property type="protein sequence ID" value="KAF4674031.1"/>
    <property type="molecule type" value="Genomic_DNA"/>
</dbReference>